<dbReference type="GO" id="GO:0000781">
    <property type="term" value="C:chromosome, telomeric region"/>
    <property type="evidence" value="ECO:0007669"/>
    <property type="project" value="UniProtKB-SubCell"/>
</dbReference>
<evidence type="ECO:0000256" key="1">
    <source>
        <dbReference type="ARBA" id="ARBA00004123"/>
    </source>
</evidence>
<dbReference type="Gene3D" id="2.40.50.140">
    <property type="entry name" value="Nucleic acid-binding proteins"/>
    <property type="match status" value="1"/>
</dbReference>
<dbReference type="AlphaFoldDB" id="A0A3S4ZIP1"/>
<evidence type="ECO:0000256" key="4">
    <source>
        <dbReference type="ARBA" id="ARBA00022454"/>
    </source>
</evidence>
<keyword evidence="7" id="KW-0539">Nucleus</keyword>
<comment type="caution">
    <text evidence="9">The sequence shown here is derived from an EMBL/GenBank/DDBJ whole genome shotgun (WGS) entry which is preliminary data.</text>
</comment>
<dbReference type="Proteomes" id="UP000784294">
    <property type="component" value="Unassembled WGS sequence"/>
</dbReference>
<evidence type="ECO:0000313" key="10">
    <source>
        <dbReference type="Proteomes" id="UP000784294"/>
    </source>
</evidence>
<dbReference type="InterPro" id="IPR012340">
    <property type="entry name" value="NA-bd_OB-fold"/>
</dbReference>
<evidence type="ECO:0000256" key="2">
    <source>
        <dbReference type="ARBA" id="ARBA00004574"/>
    </source>
</evidence>
<sequence length="322" mass="34421">MKQPEVSATETALTGHTRRHLVPLQFIGPLSSSLASQTSLSGTQFSAELVAVTAHFPWSALTDSPCPGCFRPNETAYSRLGSASDVGMAPGGRRPLDWSIPVFLFDEHASWALDHVAPGDILRLINVRCCQRSRSQSYCSHASLSQPFGCPLPLRVQLVLHGNGQAYGRRGVIVCTGAQLNSHLAAGCSSNPLNFKTLVSHRSNNVTSDTLKRDSTKKISAESMPIAGTCSTTVVKSGAAGSAPTTRISSSRLGVAPAIQSSVHARHASLGVCEGCILLRSVNAYGLLDRLLEGTRERRRIARPLSIRSGDVFRQPIMPVSR</sequence>
<dbReference type="OrthoDB" id="2186770at2759"/>
<evidence type="ECO:0000256" key="7">
    <source>
        <dbReference type="ARBA" id="ARBA00023242"/>
    </source>
</evidence>
<name>A0A3S4ZIP1_9PLAT</name>
<dbReference type="EMBL" id="CAAALY010014922">
    <property type="protein sequence ID" value="VEL12494.1"/>
    <property type="molecule type" value="Genomic_DNA"/>
</dbReference>
<protein>
    <recommendedName>
        <fullName evidence="8">Protection of telomeres protein 1 ssDNA-binding domain-containing protein</fullName>
    </recommendedName>
</protein>
<comment type="subcellular location">
    <subcellularLocation>
        <location evidence="2">Chromosome</location>
        <location evidence="2">Telomere</location>
    </subcellularLocation>
    <subcellularLocation>
        <location evidence="1">Nucleus</location>
    </subcellularLocation>
</comment>
<keyword evidence="10" id="KW-1185">Reference proteome</keyword>
<accession>A0A3S4ZIP1</accession>
<gene>
    <name evidence="9" type="ORF">PXEA_LOCUS5934</name>
</gene>
<evidence type="ECO:0000256" key="3">
    <source>
        <dbReference type="ARBA" id="ARBA00008442"/>
    </source>
</evidence>
<dbReference type="GO" id="GO:0043047">
    <property type="term" value="F:single-stranded telomeric DNA binding"/>
    <property type="evidence" value="ECO:0007669"/>
    <property type="project" value="InterPro"/>
</dbReference>
<reference evidence="9" key="1">
    <citation type="submission" date="2018-11" db="EMBL/GenBank/DDBJ databases">
        <authorList>
            <consortium name="Pathogen Informatics"/>
        </authorList>
    </citation>
    <scope>NUCLEOTIDE SEQUENCE</scope>
</reference>
<evidence type="ECO:0000313" key="9">
    <source>
        <dbReference type="EMBL" id="VEL12494.1"/>
    </source>
</evidence>
<evidence type="ECO:0000259" key="8">
    <source>
        <dbReference type="Pfam" id="PF16686"/>
    </source>
</evidence>
<dbReference type="Pfam" id="PF16686">
    <property type="entry name" value="POT1PC"/>
    <property type="match status" value="1"/>
</dbReference>
<evidence type="ECO:0000256" key="5">
    <source>
        <dbReference type="ARBA" id="ARBA00022895"/>
    </source>
</evidence>
<keyword evidence="6" id="KW-0238">DNA-binding</keyword>
<keyword evidence="5" id="KW-0779">Telomere</keyword>
<proteinExistence type="inferred from homology"/>
<keyword evidence="4" id="KW-0158">Chromosome</keyword>
<feature type="domain" description="Protection of telomeres protein 1 ssDNA-binding" evidence="8">
    <location>
        <begin position="99"/>
        <end position="176"/>
    </location>
</feature>
<comment type="similarity">
    <text evidence="3">Belongs to the telombin family.</text>
</comment>
<dbReference type="GO" id="GO:0005634">
    <property type="term" value="C:nucleus"/>
    <property type="evidence" value="ECO:0007669"/>
    <property type="project" value="UniProtKB-SubCell"/>
</dbReference>
<dbReference type="InterPro" id="IPR032042">
    <property type="entry name" value="POT1PC"/>
</dbReference>
<organism evidence="9 10">
    <name type="scientific">Protopolystoma xenopodis</name>
    <dbReference type="NCBI Taxonomy" id="117903"/>
    <lineage>
        <taxon>Eukaryota</taxon>
        <taxon>Metazoa</taxon>
        <taxon>Spiralia</taxon>
        <taxon>Lophotrochozoa</taxon>
        <taxon>Platyhelminthes</taxon>
        <taxon>Monogenea</taxon>
        <taxon>Polyopisthocotylea</taxon>
        <taxon>Polystomatidea</taxon>
        <taxon>Polystomatidae</taxon>
        <taxon>Protopolystoma</taxon>
    </lineage>
</organism>
<evidence type="ECO:0000256" key="6">
    <source>
        <dbReference type="ARBA" id="ARBA00023125"/>
    </source>
</evidence>